<feature type="domain" description="Transcription regulator PadR N-terminal" evidence="1">
    <location>
        <begin position="17"/>
        <end position="88"/>
    </location>
</feature>
<reference evidence="2 3" key="1">
    <citation type="submission" date="2024-04" db="EMBL/GenBank/DDBJ databases">
        <title>Defined microbial consortia suppress multidrug-resistant proinflammatory Enterobacteriaceae via ecological control.</title>
        <authorList>
            <person name="Furuichi M."/>
            <person name="Kawaguchi T."/>
            <person name="Pust M."/>
            <person name="Yasuma K."/>
            <person name="Plichta D."/>
            <person name="Hasegawa N."/>
            <person name="Ohya T."/>
            <person name="Bhattarai S."/>
            <person name="Sasajima S."/>
            <person name="Aoto Y."/>
            <person name="Tuganbaev T."/>
            <person name="Yaginuma M."/>
            <person name="Ueda M."/>
            <person name="Okahashi N."/>
            <person name="Amafuji K."/>
            <person name="Kiridooshi Y."/>
            <person name="Sugita K."/>
            <person name="Strazar M."/>
            <person name="Skelly A."/>
            <person name="Suda W."/>
            <person name="Hattori M."/>
            <person name="Nakamoto N."/>
            <person name="Caballero S."/>
            <person name="Norman J."/>
            <person name="Olle B."/>
            <person name="Tanoue T."/>
            <person name="Arita M."/>
            <person name="Bucci V."/>
            <person name="Atarashi K."/>
            <person name="Xavier R."/>
            <person name="Honda K."/>
        </authorList>
    </citation>
    <scope>NUCLEOTIDE SEQUENCE [LARGE SCALE GENOMIC DNA]</scope>
    <source>
        <strain evidence="3">k34-0107-D12</strain>
    </source>
</reference>
<dbReference type="EMBL" id="BAABZQ010000001">
    <property type="protein sequence ID" value="GAA6501316.1"/>
    <property type="molecule type" value="Genomic_DNA"/>
</dbReference>
<comment type="caution">
    <text evidence="2">The sequence shown here is derived from an EMBL/GenBank/DDBJ whole genome shotgun (WGS) entry which is preliminary data.</text>
</comment>
<dbReference type="InterPro" id="IPR036390">
    <property type="entry name" value="WH_DNA-bd_sf"/>
</dbReference>
<organism evidence="2 3">
    <name type="scientific">Blautia parvula</name>
    <dbReference type="NCBI Taxonomy" id="2877527"/>
    <lineage>
        <taxon>Bacteria</taxon>
        <taxon>Bacillati</taxon>
        <taxon>Bacillota</taxon>
        <taxon>Clostridia</taxon>
        <taxon>Lachnospirales</taxon>
        <taxon>Lachnospiraceae</taxon>
        <taxon>Blautia</taxon>
    </lineage>
</organism>
<dbReference type="InterPro" id="IPR036388">
    <property type="entry name" value="WH-like_DNA-bd_sf"/>
</dbReference>
<dbReference type="RefSeq" id="WP_052099762.1">
    <property type="nucleotide sequence ID" value="NZ_BAABZQ010000001.1"/>
</dbReference>
<dbReference type="SUPFAM" id="SSF46785">
    <property type="entry name" value="Winged helix' DNA-binding domain"/>
    <property type="match status" value="1"/>
</dbReference>
<keyword evidence="3" id="KW-1185">Reference proteome</keyword>
<gene>
    <name evidence="2" type="ORF">K340107D12_41320</name>
</gene>
<evidence type="ECO:0000313" key="2">
    <source>
        <dbReference type="EMBL" id="GAA6501316.1"/>
    </source>
</evidence>
<proteinExistence type="predicted"/>
<accession>A0ABQ0BXP9</accession>
<sequence>MRYCDGFKKGIMDFLYLRILAEGDCYGYQISQILKKVTNGVIEVTNGSMYTSLDRLVSKGYITDYKRAVGDTPPRIYYHIEDAGREVLGYMLEGYDEFEKAVHMVLDYVPHEVSQEDVV</sequence>
<dbReference type="Pfam" id="PF03551">
    <property type="entry name" value="PadR"/>
    <property type="match status" value="1"/>
</dbReference>
<dbReference type="PANTHER" id="PTHR33169">
    <property type="entry name" value="PADR-FAMILY TRANSCRIPTIONAL REGULATOR"/>
    <property type="match status" value="1"/>
</dbReference>
<name>A0ABQ0BXP9_9FIRM</name>
<protein>
    <submittedName>
        <fullName evidence="2">PadR family transcriptional regulator</fullName>
    </submittedName>
</protein>
<evidence type="ECO:0000313" key="3">
    <source>
        <dbReference type="Proteomes" id="UP001600941"/>
    </source>
</evidence>
<dbReference type="PANTHER" id="PTHR33169:SF14">
    <property type="entry name" value="TRANSCRIPTIONAL REGULATOR RV3488"/>
    <property type="match status" value="1"/>
</dbReference>
<dbReference type="Proteomes" id="UP001600941">
    <property type="component" value="Unassembled WGS sequence"/>
</dbReference>
<dbReference type="Gene3D" id="1.10.10.10">
    <property type="entry name" value="Winged helix-like DNA-binding domain superfamily/Winged helix DNA-binding domain"/>
    <property type="match status" value="1"/>
</dbReference>
<evidence type="ECO:0000259" key="1">
    <source>
        <dbReference type="Pfam" id="PF03551"/>
    </source>
</evidence>
<dbReference type="InterPro" id="IPR005149">
    <property type="entry name" value="Tscrpt_reg_PadR_N"/>
</dbReference>
<dbReference type="InterPro" id="IPR052509">
    <property type="entry name" value="Metal_resp_DNA-bind_regulator"/>
</dbReference>